<evidence type="ECO:0000256" key="1">
    <source>
        <dbReference type="SAM" id="MobiDB-lite"/>
    </source>
</evidence>
<dbReference type="Proteomes" id="UP001153636">
    <property type="component" value="Chromosome 5"/>
</dbReference>
<dbReference type="OrthoDB" id="8061312at2759"/>
<evidence type="ECO:0000313" key="3">
    <source>
        <dbReference type="Proteomes" id="UP001153636"/>
    </source>
</evidence>
<reference evidence="2" key="1">
    <citation type="submission" date="2022-01" db="EMBL/GenBank/DDBJ databases">
        <authorList>
            <person name="King R."/>
        </authorList>
    </citation>
    <scope>NUCLEOTIDE SEQUENCE</scope>
</reference>
<feature type="compositionally biased region" description="Polar residues" evidence="1">
    <location>
        <begin position="1"/>
        <end position="13"/>
    </location>
</feature>
<gene>
    <name evidence="2" type="ORF">PSYICH_LOCUS11461</name>
</gene>
<evidence type="ECO:0000313" key="2">
    <source>
        <dbReference type="EMBL" id="CAH1110578.1"/>
    </source>
</evidence>
<sequence>MHSDTENLASNAFNGPDDNFVDQANNLDDQILDDYPENLKNNLPKCIVPEATQYNQNTKDYDENKESCEKLRSQNNNKRSCNIDDVYFSENPSDTETSFNDDPDYIPVIEPIIQDIENVKSNKFENINLEENKSDQPNFHITADDVENLETERKTKKTNVKLQEGEWNRNEIKKLRMSGKAYNGYKRSNSGVITQGIPRPQRKISETCKSVSCIKSTKHFCQLFSEDYRLSIFTKFWNMESWEQKKGTYFYHLRTKDNERKRVCKKMFLGTLGLKEDMVHDWIGSTEHGLSTSTIEEVKSSRTRSDNGFKN</sequence>
<keyword evidence="3" id="KW-1185">Reference proteome</keyword>
<feature type="region of interest" description="Disordered" evidence="1">
    <location>
        <begin position="1"/>
        <end position="24"/>
    </location>
</feature>
<organism evidence="2 3">
    <name type="scientific">Psylliodes chrysocephalus</name>
    <dbReference type="NCBI Taxonomy" id="3402493"/>
    <lineage>
        <taxon>Eukaryota</taxon>
        <taxon>Metazoa</taxon>
        <taxon>Ecdysozoa</taxon>
        <taxon>Arthropoda</taxon>
        <taxon>Hexapoda</taxon>
        <taxon>Insecta</taxon>
        <taxon>Pterygota</taxon>
        <taxon>Neoptera</taxon>
        <taxon>Endopterygota</taxon>
        <taxon>Coleoptera</taxon>
        <taxon>Polyphaga</taxon>
        <taxon>Cucujiformia</taxon>
        <taxon>Chrysomeloidea</taxon>
        <taxon>Chrysomelidae</taxon>
        <taxon>Galerucinae</taxon>
        <taxon>Alticini</taxon>
        <taxon>Psylliodes</taxon>
    </lineage>
</organism>
<name>A0A9P0D2C1_9CUCU</name>
<accession>A0A9P0D2C1</accession>
<proteinExistence type="predicted"/>
<dbReference type="AlphaFoldDB" id="A0A9P0D2C1"/>
<dbReference type="EMBL" id="OV651817">
    <property type="protein sequence ID" value="CAH1110578.1"/>
    <property type="molecule type" value="Genomic_DNA"/>
</dbReference>
<protein>
    <submittedName>
        <fullName evidence="2">Uncharacterized protein</fullName>
    </submittedName>
</protein>